<gene>
    <name evidence="3" type="ORF">IV203_003350</name>
</gene>
<keyword evidence="4" id="KW-1185">Reference proteome</keyword>
<proteinExistence type="predicted"/>
<protein>
    <recommendedName>
        <fullName evidence="2">DUF6824 domain-containing protein</fullName>
    </recommendedName>
</protein>
<feature type="region of interest" description="Disordered" evidence="1">
    <location>
        <begin position="101"/>
        <end position="123"/>
    </location>
</feature>
<feature type="domain" description="DUF6824" evidence="2">
    <location>
        <begin position="246"/>
        <end position="330"/>
    </location>
</feature>
<feature type="region of interest" description="Disordered" evidence="1">
    <location>
        <begin position="200"/>
        <end position="237"/>
    </location>
</feature>
<evidence type="ECO:0000313" key="3">
    <source>
        <dbReference type="EMBL" id="KAG7353994.1"/>
    </source>
</evidence>
<organism evidence="3 4">
    <name type="scientific">Nitzschia inconspicua</name>
    <dbReference type="NCBI Taxonomy" id="303405"/>
    <lineage>
        <taxon>Eukaryota</taxon>
        <taxon>Sar</taxon>
        <taxon>Stramenopiles</taxon>
        <taxon>Ochrophyta</taxon>
        <taxon>Bacillariophyta</taxon>
        <taxon>Bacillariophyceae</taxon>
        <taxon>Bacillariophycidae</taxon>
        <taxon>Bacillariales</taxon>
        <taxon>Bacillariaceae</taxon>
        <taxon>Nitzschia</taxon>
    </lineage>
</organism>
<evidence type="ECO:0000259" key="2">
    <source>
        <dbReference type="Pfam" id="PF20710"/>
    </source>
</evidence>
<dbReference type="AlphaFoldDB" id="A0A9K3L2D5"/>
<feature type="compositionally biased region" description="Basic residues" evidence="1">
    <location>
        <begin position="53"/>
        <end position="63"/>
    </location>
</feature>
<name>A0A9K3L2D5_9STRA</name>
<dbReference type="Pfam" id="PF20710">
    <property type="entry name" value="DUF6824"/>
    <property type="match status" value="1"/>
</dbReference>
<dbReference type="OrthoDB" id="56728at2759"/>
<accession>A0A9K3L2D5</accession>
<reference evidence="3" key="2">
    <citation type="submission" date="2021-04" db="EMBL/GenBank/DDBJ databases">
        <authorList>
            <person name="Podell S."/>
        </authorList>
    </citation>
    <scope>NUCLEOTIDE SEQUENCE</scope>
    <source>
        <strain evidence="3">Hildebrandi</strain>
    </source>
</reference>
<evidence type="ECO:0000313" key="4">
    <source>
        <dbReference type="Proteomes" id="UP000693970"/>
    </source>
</evidence>
<comment type="caution">
    <text evidence="3">The sequence shown here is derived from an EMBL/GenBank/DDBJ whole genome shotgun (WGS) entry which is preliminary data.</text>
</comment>
<feature type="region of interest" description="Disordered" evidence="1">
    <location>
        <begin position="34"/>
        <end position="76"/>
    </location>
</feature>
<reference evidence="3" key="1">
    <citation type="journal article" date="2021" name="Sci. Rep.">
        <title>Diploid genomic architecture of Nitzschia inconspicua, an elite biomass production diatom.</title>
        <authorList>
            <person name="Oliver A."/>
            <person name="Podell S."/>
            <person name="Pinowska A."/>
            <person name="Traller J.C."/>
            <person name="Smith S.R."/>
            <person name="McClure R."/>
            <person name="Beliaev A."/>
            <person name="Bohutskyi P."/>
            <person name="Hill E.A."/>
            <person name="Rabines A."/>
            <person name="Zheng H."/>
            <person name="Allen L.Z."/>
            <person name="Kuo A."/>
            <person name="Grigoriev I.V."/>
            <person name="Allen A.E."/>
            <person name="Hazlebeck D."/>
            <person name="Allen E.E."/>
        </authorList>
    </citation>
    <scope>NUCLEOTIDE SEQUENCE</scope>
    <source>
        <strain evidence="3">Hildebrandi</strain>
    </source>
</reference>
<dbReference type="Proteomes" id="UP000693970">
    <property type="component" value="Unassembled WGS sequence"/>
</dbReference>
<dbReference type="InterPro" id="IPR049227">
    <property type="entry name" value="DUF6824"/>
</dbReference>
<feature type="region of interest" description="Disordered" evidence="1">
    <location>
        <begin position="1"/>
        <end position="21"/>
    </location>
</feature>
<feature type="compositionally biased region" description="Basic and acidic residues" evidence="1">
    <location>
        <begin position="361"/>
        <end position="392"/>
    </location>
</feature>
<feature type="region of interest" description="Disordered" evidence="1">
    <location>
        <begin position="352"/>
        <end position="402"/>
    </location>
</feature>
<evidence type="ECO:0000256" key="1">
    <source>
        <dbReference type="SAM" id="MobiDB-lite"/>
    </source>
</evidence>
<dbReference type="EMBL" id="JAGRRH010000016">
    <property type="protein sequence ID" value="KAG7353994.1"/>
    <property type="molecule type" value="Genomic_DNA"/>
</dbReference>
<sequence>MSQPINVLRATKPFPTDFNIPDPLQLHRLIRKENRNAMDPQRNQSHDESSPRGNRKYSPKHWRSYVTGRGDTFDGRQNDVNFSYQYHYPPHRSYYHNPPYSRHQSHETHLEQHSGSFEDIPPPPPHYHNHGYDQLFGRNGTNPCAYMGYGIPDPNIRYGMESQSVRHEPIERHRGIFKFSPNSTMVTPIRPERSELHQPLDEFPISGSNTPPSPTATKGRLQRSPSVRRSNVAAPSRLTGELREHDVVCGRGAPTNHHSGNLFLRKLVNEYQTVYLCSKRSDKPAIAWKLLDIITSRGGRFVRRDKTHKGNWIPLNTKQAYEKLCQSLREGAPELRRRMLLDMRGSGTRGMELLLVDDRDENGVGKDRDKSQEKDSTDADKKPSPAEKRIAEGEQSSGVYPI</sequence>